<dbReference type="GO" id="GO:0006777">
    <property type="term" value="P:Mo-molybdopterin cofactor biosynthetic process"/>
    <property type="evidence" value="ECO:0007669"/>
    <property type="project" value="UniProtKB-UniRule"/>
</dbReference>
<dbReference type="GO" id="GO:0002121">
    <property type="term" value="P:inter-male aggressive behavior"/>
    <property type="evidence" value="ECO:0007669"/>
    <property type="project" value="EnsemblMetazoa"/>
</dbReference>
<dbReference type="AlphaFoldDB" id="B4NCY1"/>
<evidence type="ECO:0000256" key="4">
    <source>
        <dbReference type="ARBA" id="ARBA00008339"/>
    </source>
</evidence>
<dbReference type="InterPro" id="IPR036688">
    <property type="entry name" value="MoeA_C_domain_IV_sf"/>
</dbReference>
<dbReference type="PhylomeDB" id="B4NCY1"/>
<dbReference type="SUPFAM" id="SSF63882">
    <property type="entry name" value="MoeA N-terminal region -like"/>
    <property type="match status" value="1"/>
</dbReference>
<dbReference type="FunCoup" id="B4NCY1">
    <property type="interactions" value="757"/>
</dbReference>
<evidence type="ECO:0000259" key="15">
    <source>
        <dbReference type="SMART" id="SM00852"/>
    </source>
</evidence>
<dbReference type="GO" id="GO:0099634">
    <property type="term" value="C:postsynaptic specialization membrane"/>
    <property type="evidence" value="ECO:0007669"/>
    <property type="project" value="GOC"/>
</dbReference>
<keyword evidence="11 14" id="KW-0501">Molybdenum cofactor biosynthesis</keyword>
<evidence type="ECO:0000256" key="10">
    <source>
        <dbReference type="ARBA" id="ARBA00022842"/>
    </source>
</evidence>
<evidence type="ECO:0000256" key="8">
    <source>
        <dbReference type="ARBA" id="ARBA00022741"/>
    </source>
</evidence>
<comment type="catalytic activity">
    <reaction evidence="13">
        <text>adenylyl-molybdopterin + molybdate = Mo-molybdopterin + AMP + H(+)</text>
        <dbReference type="Rhea" id="RHEA:35047"/>
        <dbReference type="ChEBI" id="CHEBI:15378"/>
        <dbReference type="ChEBI" id="CHEBI:36264"/>
        <dbReference type="ChEBI" id="CHEBI:62727"/>
        <dbReference type="ChEBI" id="CHEBI:71302"/>
        <dbReference type="ChEBI" id="CHEBI:456215"/>
        <dbReference type="EC" id="2.10.1.1"/>
    </reaction>
</comment>
<name>B4NCY1_DROWI</name>
<reference evidence="16 17" key="1">
    <citation type="journal article" date="2007" name="Nature">
        <title>Evolution of genes and genomes on the Drosophila phylogeny.</title>
        <authorList>
            <consortium name="Drosophila 12 Genomes Consortium"/>
            <person name="Clark A.G."/>
            <person name="Eisen M.B."/>
            <person name="Smith D.R."/>
            <person name="Bergman C.M."/>
            <person name="Oliver B."/>
            <person name="Markow T.A."/>
            <person name="Kaufman T.C."/>
            <person name="Kellis M."/>
            <person name="Gelbart W."/>
            <person name="Iyer V.N."/>
            <person name="Pollard D.A."/>
            <person name="Sackton T.B."/>
            <person name="Larracuente A.M."/>
            <person name="Singh N.D."/>
            <person name="Abad J.P."/>
            <person name="Abt D.N."/>
            <person name="Adryan B."/>
            <person name="Aguade M."/>
            <person name="Akashi H."/>
            <person name="Anderson W.W."/>
            <person name="Aquadro C.F."/>
            <person name="Ardell D.H."/>
            <person name="Arguello R."/>
            <person name="Artieri C.G."/>
            <person name="Barbash D.A."/>
            <person name="Barker D."/>
            <person name="Barsanti P."/>
            <person name="Batterham P."/>
            <person name="Batzoglou S."/>
            <person name="Begun D."/>
            <person name="Bhutkar A."/>
            <person name="Blanco E."/>
            <person name="Bosak S.A."/>
            <person name="Bradley R.K."/>
            <person name="Brand A.D."/>
            <person name="Brent M.R."/>
            <person name="Brooks A.N."/>
            <person name="Brown R.H."/>
            <person name="Butlin R.K."/>
            <person name="Caggese C."/>
            <person name="Calvi B.R."/>
            <person name="Bernardo de Carvalho A."/>
            <person name="Caspi A."/>
            <person name="Castrezana S."/>
            <person name="Celniker S.E."/>
            <person name="Chang J.L."/>
            <person name="Chapple C."/>
            <person name="Chatterji S."/>
            <person name="Chinwalla A."/>
            <person name="Civetta A."/>
            <person name="Clifton S.W."/>
            <person name="Comeron J.M."/>
            <person name="Costello J.C."/>
            <person name="Coyne J.A."/>
            <person name="Daub J."/>
            <person name="David R.G."/>
            <person name="Delcher A.L."/>
            <person name="Delehaunty K."/>
            <person name="Do C.B."/>
            <person name="Ebling H."/>
            <person name="Edwards K."/>
            <person name="Eickbush T."/>
            <person name="Evans J.D."/>
            <person name="Filipski A."/>
            <person name="Findeiss S."/>
            <person name="Freyhult E."/>
            <person name="Fulton L."/>
            <person name="Fulton R."/>
            <person name="Garcia A.C."/>
            <person name="Gardiner A."/>
            <person name="Garfield D.A."/>
            <person name="Garvin B.E."/>
            <person name="Gibson G."/>
            <person name="Gilbert D."/>
            <person name="Gnerre S."/>
            <person name="Godfrey J."/>
            <person name="Good R."/>
            <person name="Gotea V."/>
            <person name="Gravely B."/>
            <person name="Greenberg A.J."/>
            <person name="Griffiths-Jones S."/>
            <person name="Gross S."/>
            <person name="Guigo R."/>
            <person name="Gustafson E.A."/>
            <person name="Haerty W."/>
            <person name="Hahn M.W."/>
            <person name="Halligan D.L."/>
            <person name="Halpern A.L."/>
            <person name="Halter G.M."/>
            <person name="Han M.V."/>
            <person name="Heger A."/>
            <person name="Hillier L."/>
            <person name="Hinrichs A.S."/>
            <person name="Holmes I."/>
            <person name="Hoskins R.A."/>
            <person name="Hubisz M.J."/>
            <person name="Hultmark D."/>
            <person name="Huntley M.A."/>
            <person name="Jaffe D.B."/>
            <person name="Jagadeeshan S."/>
            <person name="Jeck W.R."/>
            <person name="Johnson J."/>
            <person name="Jones C.D."/>
            <person name="Jordan W.C."/>
            <person name="Karpen G.H."/>
            <person name="Kataoka E."/>
            <person name="Keightley P.D."/>
            <person name="Kheradpour P."/>
            <person name="Kirkness E.F."/>
            <person name="Koerich L.B."/>
            <person name="Kristiansen K."/>
            <person name="Kudrna D."/>
            <person name="Kulathinal R.J."/>
            <person name="Kumar S."/>
            <person name="Kwok R."/>
            <person name="Lander E."/>
            <person name="Langley C.H."/>
            <person name="Lapoint R."/>
            <person name="Lazzaro B.P."/>
            <person name="Lee S.J."/>
            <person name="Levesque L."/>
            <person name="Li R."/>
            <person name="Lin C.F."/>
            <person name="Lin M.F."/>
            <person name="Lindblad-Toh K."/>
            <person name="Llopart A."/>
            <person name="Long M."/>
            <person name="Low L."/>
            <person name="Lozovsky E."/>
            <person name="Lu J."/>
            <person name="Luo M."/>
            <person name="Machado C.A."/>
            <person name="Makalowski W."/>
            <person name="Marzo M."/>
            <person name="Matsuda M."/>
            <person name="Matzkin L."/>
            <person name="McAllister B."/>
            <person name="McBride C.S."/>
            <person name="McKernan B."/>
            <person name="McKernan K."/>
            <person name="Mendez-Lago M."/>
            <person name="Minx P."/>
            <person name="Mollenhauer M.U."/>
            <person name="Montooth K."/>
            <person name="Mount S.M."/>
            <person name="Mu X."/>
            <person name="Myers E."/>
            <person name="Negre B."/>
            <person name="Newfeld S."/>
            <person name="Nielsen R."/>
            <person name="Noor M.A."/>
            <person name="O'Grady P."/>
            <person name="Pachter L."/>
            <person name="Papaceit M."/>
            <person name="Parisi M.J."/>
            <person name="Parisi M."/>
            <person name="Parts L."/>
            <person name="Pedersen J.S."/>
            <person name="Pesole G."/>
            <person name="Phillippy A.M."/>
            <person name="Ponting C.P."/>
            <person name="Pop M."/>
            <person name="Porcelli D."/>
            <person name="Powell J.R."/>
            <person name="Prohaska S."/>
            <person name="Pruitt K."/>
            <person name="Puig M."/>
            <person name="Quesneville H."/>
            <person name="Ram K.R."/>
            <person name="Rand D."/>
            <person name="Rasmussen M.D."/>
            <person name="Reed L.K."/>
            <person name="Reenan R."/>
            <person name="Reily A."/>
            <person name="Remington K.A."/>
            <person name="Rieger T.T."/>
            <person name="Ritchie M.G."/>
            <person name="Robin C."/>
            <person name="Rogers Y.H."/>
            <person name="Rohde C."/>
            <person name="Rozas J."/>
            <person name="Rubenfield M.J."/>
            <person name="Ruiz A."/>
            <person name="Russo S."/>
            <person name="Salzberg S.L."/>
            <person name="Sanchez-Gracia A."/>
            <person name="Saranga D.J."/>
            <person name="Sato H."/>
            <person name="Schaeffer S.W."/>
            <person name="Schatz M.C."/>
            <person name="Schlenke T."/>
            <person name="Schwartz R."/>
            <person name="Segarra C."/>
            <person name="Singh R.S."/>
            <person name="Sirot L."/>
            <person name="Sirota M."/>
            <person name="Sisneros N.B."/>
            <person name="Smith C.D."/>
            <person name="Smith T.F."/>
            <person name="Spieth J."/>
            <person name="Stage D.E."/>
            <person name="Stark A."/>
            <person name="Stephan W."/>
            <person name="Strausberg R.L."/>
            <person name="Strempel S."/>
            <person name="Sturgill D."/>
            <person name="Sutton G."/>
            <person name="Sutton G.G."/>
            <person name="Tao W."/>
            <person name="Teichmann S."/>
            <person name="Tobari Y.N."/>
            <person name="Tomimura Y."/>
            <person name="Tsolas J.M."/>
            <person name="Valente V.L."/>
            <person name="Venter E."/>
            <person name="Venter J.C."/>
            <person name="Vicario S."/>
            <person name="Vieira F.G."/>
            <person name="Vilella A.J."/>
            <person name="Villasante A."/>
            <person name="Walenz B."/>
            <person name="Wang J."/>
            <person name="Wasserman M."/>
            <person name="Watts T."/>
            <person name="Wilson D."/>
            <person name="Wilson R.K."/>
            <person name="Wing R.A."/>
            <person name="Wolfner M.F."/>
            <person name="Wong A."/>
            <person name="Wong G.K."/>
            <person name="Wu C.I."/>
            <person name="Wu G."/>
            <person name="Yamamoto D."/>
            <person name="Yang H.P."/>
            <person name="Yang S.P."/>
            <person name="Yorke J.A."/>
            <person name="Yoshida K."/>
            <person name="Zdobnov E."/>
            <person name="Zhang P."/>
            <person name="Zhang Y."/>
            <person name="Zimin A.V."/>
            <person name="Baldwin J."/>
            <person name="Abdouelleil A."/>
            <person name="Abdulkadir J."/>
            <person name="Abebe A."/>
            <person name="Abera B."/>
            <person name="Abreu J."/>
            <person name="Acer S.C."/>
            <person name="Aftuck L."/>
            <person name="Alexander A."/>
            <person name="An P."/>
            <person name="Anderson E."/>
            <person name="Anderson S."/>
            <person name="Arachi H."/>
            <person name="Azer M."/>
            <person name="Bachantsang P."/>
            <person name="Barry A."/>
            <person name="Bayul T."/>
            <person name="Berlin A."/>
            <person name="Bessette D."/>
            <person name="Bloom T."/>
            <person name="Blye J."/>
            <person name="Boguslavskiy L."/>
            <person name="Bonnet C."/>
            <person name="Boukhgalter B."/>
            <person name="Bourzgui I."/>
            <person name="Brown A."/>
            <person name="Cahill P."/>
            <person name="Channer S."/>
            <person name="Cheshatsang Y."/>
            <person name="Chuda L."/>
            <person name="Citroen M."/>
            <person name="Collymore A."/>
            <person name="Cooke P."/>
            <person name="Costello M."/>
            <person name="D'Aco K."/>
            <person name="Daza R."/>
            <person name="De Haan G."/>
            <person name="DeGray S."/>
            <person name="DeMaso C."/>
            <person name="Dhargay N."/>
            <person name="Dooley K."/>
            <person name="Dooley E."/>
            <person name="Doricent M."/>
            <person name="Dorje P."/>
            <person name="Dorjee K."/>
            <person name="Dupes A."/>
            <person name="Elong R."/>
            <person name="Falk J."/>
            <person name="Farina A."/>
            <person name="Faro S."/>
            <person name="Ferguson D."/>
            <person name="Fisher S."/>
            <person name="Foley C.D."/>
            <person name="Franke A."/>
            <person name="Friedrich D."/>
            <person name="Gadbois L."/>
            <person name="Gearin G."/>
            <person name="Gearin C.R."/>
            <person name="Giannoukos G."/>
            <person name="Goode T."/>
            <person name="Graham J."/>
            <person name="Grandbois E."/>
            <person name="Grewal S."/>
            <person name="Gyaltsen K."/>
            <person name="Hafez N."/>
            <person name="Hagos B."/>
            <person name="Hall J."/>
            <person name="Henson C."/>
            <person name="Hollinger A."/>
            <person name="Honan T."/>
            <person name="Huard M.D."/>
            <person name="Hughes L."/>
            <person name="Hurhula B."/>
            <person name="Husby M.E."/>
            <person name="Kamat A."/>
            <person name="Kanga B."/>
            <person name="Kashin S."/>
            <person name="Khazanovich D."/>
            <person name="Kisner P."/>
            <person name="Lance K."/>
            <person name="Lara M."/>
            <person name="Lee W."/>
            <person name="Lennon N."/>
            <person name="Letendre F."/>
            <person name="LeVine R."/>
            <person name="Lipovsky A."/>
            <person name="Liu X."/>
            <person name="Liu J."/>
            <person name="Liu S."/>
            <person name="Lokyitsang T."/>
            <person name="Lokyitsang Y."/>
            <person name="Lubonja R."/>
            <person name="Lui A."/>
            <person name="MacDonald P."/>
            <person name="Magnisalis V."/>
            <person name="Maru K."/>
            <person name="Matthews C."/>
            <person name="McCusker W."/>
            <person name="McDonough S."/>
            <person name="Mehta T."/>
            <person name="Meldrim J."/>
            <person name="Meneus L."/>
            <person name="Mihai O."/>
            <person name="Mihalev A."/>
            <person name="Mihova T."/>
            <person name="Mittelman R."/>
            <person name="Mlenga V."/>
            <person name="Montmayeur A."/>
            <person name="Mulrain L."/>
            <person name="Navidi A."/>
            <person name="Naylor J."/>
            <person name="Negash T."/>
            <person name="Nguyen T."/>
            <person name="Nguyen N."/>
            <person name="Nicol R."/>
            <person name="Norbu C."/>
            <person name="Norbu N."/>
            <person name="Novod N."/>
            <person name="O'Neill B."/>
            <person name="Osman S."/>
            <person name="Markiewicz E."/>
            <person name="Oyono O.L."/>
            <person name="Patti C."/>
            <person name="Phunkhang P."/>
            <person name="Pierre F."/>
            <person name="Priest M."/>
            <person name="Raghuraman S."/>
            <person name="Rege F."/>
            <person name="Reyes R."/>
            <person name="Rise C."/>
            <person name="Rogov P."/>
            <person name="Ross K."/>
            <person name="Ryan E."/>
            <person name="Settipalli S."/>
            <person name="Shea T."/>
            <person name="Sherpa N."/>
            <person name="Shi L."/>
            <person name="Shih D."/>
            <person name="Sparrow T."/>
            <person name="Spaulding J."/>
            <person name="Stalker J."/>
            <person name="Stange-Thomann N."/>
            <person name="Stavropoulos S."/>
            <person name="Stone C."/>
            <person name="Strader C."/>
            <person name="Tesfaye S."/>
            <person name="Thomson T."/>
            <person name="Thoulutsang Y."/>
            <person name="Thoulutsang D."/>
            <person name="Topham K."/>
            <person name="Topping I."/>
            <person name="Tsamla T."/>
            <person name="Vassiliev H."/>
            <person name="Vo A."/>
            <person name="Wangchuk T."/>
            <person name="Wangdi T."/>
            <person name="Weiand M."/>
            <person name="Wilkinson J."/>
            <person name="Wilson A."/>
            <person name="Yadav S."/>
            <person name="Young G."/>
            <person name="Yu Q."/>
            <person name="Zembek L."/>
            <person name="Zhong D."/>
            <person name="Zimmer A."/>
            <person name="Zwirko Z."/>
            <person name="Jaffe D.B."/>
            <person name="Alvarez P."/>
            <person name="Brockman W."/>
            <person name="Butler J."/>
            <person name="Chin C."/>
            <person name="Gnerre S."/>
            <person name="Grabherr M."/>
            <person name="Kleber M."/>
            <person name="Mauceli E."/>
            <person name="MacCallum I."/>
        </authorList>
    </citation>
    <scope>NUCLEOTIDE SEQUENCE [LARGE SCALE GENOMIC DNA]</scope>
    <source>
        <strain evidence="17">Tucson 14030-0811.24</strain>
    </source>
</reference>
<evidence type="ECO:0000313" key="16">
    <source>
        <dbReference type="EMBL" id="EDW82690.1"/>
    </source>
</evidence>
<evidence type="ECO:0000256" key="7">
    <source>
        <dbReference type="ARBA" id="ARBA00022723"/>
    </source>
</evidence>
<comment type="similarity">
    <text evidence="3">In the N-terminal section; belongs to the MoaB/Mog family.</text>
</comment>
<comment type="catalytic activity">
    <reaction evidence="14">
        <text>molybdopterin + ATP + H(+) = adenylyl-molybdopterin + diphosphate</text>
        <dbReference type="Rhea" id="RHEA:31331"/>
        <dbReference type="ChEBI" id="CHEBI:15378"/>
        <dbReference type="ChEBI" id="CHEBI:30616"/>
        <dbReference type="ChEBI" id="CHEBI:33019"/>
        <dbReference type="ChEBI" id="CHEBI:58698"/>
        <dbReference type="ChEBI" id="CHEBI:62727"/>
    </reaction>
</comment>
<dbReference type="CDD" id="cd00887">
    <property type="entry name" value="MoeA"/>
    <property type="match status" value="1"/>
</dbReference>
<keyword evidence="17" id="KW-1185">Reference proteome</keyword>
<evidence type="ECO:0000256" key="5">
    <source>
        <dbReference type="ARBA" id="ARBA00022505"/>
    </source>
</evidence>
<evidence type="ECO:0000256" key="11">
    <source>
        <dbReference type="ARBA" id="ARBA00023150"/>
    </source>
</evidence>
<keyword evidence="8" id="KW-0547">Nucleotide-binding</keyword>
<dbReference type="SUPFAM" id="SSF53218">
    <property type="entry name" value="Molybdenum cofactor biosynthesis proteins"/>
    <property type="match status" value="2"/>
</dbReference>
<dbReference type="GO" id="GO:0061599">
    <property type="term" value="F:molybdopterin molybdotransferase activity"/>
    <property type="evidence" value="ECO:0007669"/>
    <property type="project" value="UniProtKB-UniRule"/>
</dbReference>
<evidence type="ECO:0000256" key="6">
    <source>
        <dbReference type="ARBA" id="ARBA00022679"/>
    </source>
</evidence>
<dbReference type="SMART" id="SM00852">
    <property type="entry name" value="MoCF_biosynth"/>
    <property type="match status" value="2"/>
</dbReference>
<dbReference type="PANTHER" id="PTHR10192">
    <property type="entry name" value="MOLYBDOPTERIN BIOSYNTHESIS PROTEIN"/>
    <property type="match status" value="1"/>
</dbReference>
<dbReference type="UniPathway" id="UPA00344"/>
<comment type="function">
    <text evidence="14">Catalyzes two steps in the biosynthesis of the molybdenum cofactor. In the first step, molybdopterin is adenylated. Subsequently, molybdate is inserted into adenylated molybdopterin and AMP is released.</text>
</comment>
<dbReference type="STRING" id="7260.B4NCY1"/>
<dbReference type="PANTHER" id="PTHR10192:SF5">
    <property type="entry name" value="GEPHYRIN"/>
    <property type="match status" value="1"/>
</dbReference>
<dbReference type="Pfam" id="PF03454">
    <property type="entry name" value="MoeA_C"/>
    <property type="match status" value="1"/>
</dbReference>
<dbReference type="OMA" id="CFKINTG"/>
<dbReference type="SMR" id="B4NCY1"/>
<evidence type="ECO:0000256" key="12">
    <source>
        <dbReference type="ARBA" id="ARBA00023268"/>
    </source>
</evidence>
<dbReference type="FunFam" id="2.40.340.10:FF:000007">
    <property type="entry name" value="Molybdopterin molybdenumtransferase"/>
    <property type="match status" value="1"/>
</dbReference>
<dbReference type="GO" id="GO:0005524">
    <property type="term" value="F:ATP binding"/>
    <property type="evidence" value="ECO:0007669"/>
    <property type="project" value="UniProtKB-UniRule"/>
</dbReference>
<accession>B4NCY1</accession>
<keyword evidence="6 14" id="KW-0808">Transferase</keyword>
<sequence>MESITFGVLTISDTCFQEPSKDRSGPRLVNLIQRDFQNSSIVTSYLPDERDLIQRELRKWIDRQDVRVIITTGGTGFAPRDVTPDATKPLLDKDCPQLTMAIALASLQKTKFAALSRGVCGIANNTLILNFPGSEKAVVECFETVSDLLPHALHLMGDEVALVRRTHAEIQGTDQAVKVDSSPALRGHVCPHKTGAGNDHDRNSPFPMLPVDEALSIIFNVIQRSTELEKLVNELSSPVNIPPFRASIKDGYAMKSTGFSGTKRVLGCIAAGDKPSACALQEDECFKINTGAPLPEHADCVIQVEDTKLLQRDKYNNETLVEIMVEPKAGLDVRPIGHDLTKGDAIFPSLDASPVVVNSLLASVGSRQIIRKPKIAIISTGSELLSPKDAPTVGKIYDSNTTMLEQLLTYFGFECIQARVLSDSIEAITDTLSDLFDVVDFVICSGGVSMGDKDYIKPVLEKLNFQLHFGRVNMKPGKPMTFASRQQKYFFGLPGNPVSAFATFHIFALPAIRWAAGWERTKCSLPILNVKLLNDIILDGRPEYVRASVICRNGQLCATVTGDQISSRLQSIVGADVLIHLPGSTSSKPQAKAGDIYSASVLRYDFISKYE</sequence>
<evidence type="ECO:0000313" key="17">
    <source>
        <dbReference type="Proteomes" id="UP000007798"/>
    </source>
</evidence>
<comment type="similarity">
    <text evidence="14">Belongs to the MoeA family.</text>
</comment>
<proteinExistence type="inferred from homology"/>
<gene>
    <name evidence="16" type="primary">Dwil\GK25000</name>
    <name evidence="16" type="ORF">Dwil_GK25000</name>
</gene>
<dbReference type="GO" id="GO:0046872">
    <property type="term" value="F:metal ion binding"/>
    <property type="evidence" value="ECO:0007669"/>
    <property type="project" value="UniProtKB-UniRule"/>
</dbReference>
<dbReference type="Gene3D" id="2.40.340.10">
    <property type="entry name" value="MoeA, C-terminal, domain IV"/>
    <property type="match status" value="1"/>
</dbReference>
<dbReference type="InterPro" id="IPR005110">
    <property type="entry name" value="MoeA_linker/N"/>
</dbReference>
<dbReference type="InterPro" id="IPR005111">
    <property type="entry name" value="MoeA_C_domain_IV"/>
</dbReference>
<feature type="domain" description="MoaB/Mog" evidence="15">
    <location>
        <begin position="376"/>
        <end position="514"/>
    </location>
</feature>
<dbReference type="Gene3D" id="2.170.190.11">
    <property type="entry name" value="Molybdopterin biosynthesis moea protein, domain 3"/>
    <property type="match status" value="1"/>
</dbReference>
<evidence type="ECO:0000256" key="3">
    <source>
        <dbReference type="ARBA" id="ARBA00007589"/>
    </source>
</evidence>
<dbReference type="FunFam" id="3.40.980.10:FF:000004">
    <property type="entry name" value="Molybdopterin molybdenumtransferase"/>
    <property type="match status" value="1"/>
</dbReference>
<comment type="similarity">
    <text evidence="4">In the C-terminal section; belongs to the MoeA family.</text>
</comment>
<dbReference type="GO" id="GO:0005829">
    <property type="term" value="C:cytosol"/>
    <property type="evidence" value="ECO:0007669"/>
    <property type="project" value="TreeGrafter"/>
</dbReference>
<dbReference type="Gene3D" id="3.40.980.10">
    <property type="entry name" value="MoaB/Mog-like domain"/>
    <property type="match status" value="2"/>
</dbReference>
<dbReference type="NCBIfam" id="TIGR00177">
    <property type="entry name" value="molyb_syn"/>
    <property type="match status" value="2"/>
</dbReference>
<dbReference type="FunFam" id="2.170.190.11:FF:000010">
    <property type="entry name" value="Molybdopterin molybdenumtransferase"/>
    <property type="match status" value="1"/>
</dbReference>
<evidence type="ECO:0000256" key="9">
    <source>
        <dbReference type="ARBA" id="ARBA00022840"/>
    </source>
</evidence>
<dbReference type="GO" id="GO:0097112">
    <property type="term" value="P:gamma-aminobutyric acid receptor clustering"/>
    <property type="evidence" value="ECO:0007669"/>
    <property type="project" value="TreeGrafter"/>
</dbReference>
<dbReference type="InterPro" id="IPR008284">
    <property type="entry name" value="MoCF_biosynth_CS"/>
</dbReference>
<feature type="domain" description="MoaB/Mog" evidence="15">
    <location>
        <begin position="7"/>
        <end position="152"/>
    </location>
</feature>
<dbReference type="GO" id="GO:0007529">
    <property type="term" value="P:establishment of synaptic specificity at neuromuscular junction"/>
    <property type="evidence" value="ECO:0007669"/>
    <property type="project" value="TreeGrafter"/>
</dbReference>
<dbReference type="InterPro" id="IPR001453">
    <property type="entry name" value="MoaB/Mog_dom"/>
</dbReference>
<dbReference type="Gene3D" id="3.90.105.10">
    <property type="entry name" value="Molybdopterin biosynthesis moea protein, domain 2"/>
    <property type="match status" value="1"/>
</dbReference>
<organism evidence="16 17">
    <name type="scientific">Drosophila willistoni</name>
    <name type="common">Fruit fly</name>
    <dbReference type="NCBI Taxonomy" id="7260"/>
    <lineage>
        <taxon>Eukaryota</taxon>
        <taxon>Metazoa</taxon>
        <taxon>Ecdysozoa</taxon>
        <taxon>Arthropoda</taxon>
        <taxon>Hexapoda</taxon>
        <taxon>Insecta</taxon>
        <taxon>Pterygota</taxon>
        <taxon>Neoptera</taxon>
        <taxon>Endopterygota</taxon>
        <taxon>Diptera</taxon>
        <taxon>Brachycera</taxon>
        <taxon>Muscomorpha</taxon>
        <taxon>Ephydroidea</taxon>
        <taxon>Drosophilidae</taxon>
        <taxon>Drosophila</taxon>
        <taxon>Sophophora</taxon>
    </lineage>
</organism>
<dbReference type="SUPFAM" id="SSF63867">
    <property type="entry name" value="MoeA C-terminal domain-like"/>
    <property type="match status" value="1"/>
</dbReference>
<comment type="cofactor">
    <cofactor evidence="1 14">
        <name>Mg(2+)</name>
        <dbReference type="ChEBI" id="CHEBI:18420"/>
    </cofactor>
</comment>
<evidence type="ECO:0000256" key="13">
    <source>
        <dbReference type="ARBA" id="ARBA00047317"/>
    </source>
</evidence>
<dbReference type="OrthoDB" id="4349954at2759"/>
<dbReference type="InParanoid" id="B4NCY1"/>
<dbReference type="KEGG" id="dwi:6649149"/>
<dbReference type="HOGENOM" id="CLU_010186_2_2_1"/>
<dbReference type="Pfam" id="PF00994">
    <property type="entry name" value="MoCF_biosynth"/>
    <property type="match status" value="2"/>
</dbReference>
<dbReference type="FunFam" id="3.40.980.10:FF:000017">
    <property type="entry name" value="Molybdopterin molybdenumtransferase"/>
    <property type="match status" value="1"/>
</dbReference>
<evidence type="ECO:0000256" key="14">
    <source>
        <dbReference type="RuleBase" id="RU365090"/>
    </source>
</evidence>
<keyword evidence="12" id="KW-0511">Multifunctional enzyme</keyword>
<dbReference type="InterPro" id="IPR038987">
    <property type="entry name" value="MoeA-like"/>
</dbReference>
<protein>
    <recommendedName>
        <fullName evidence="15">MoaB/Mog domain-containing protein</fullName>
    </recommendedName>
</protein>
<keyword evidence="5 14" id="KW-0500">Molybdenum</keyword>
<keyword evidence="9" id="KW-0067">ATP-binding</keyword>
<dbReference type="CDD" id="cd00886">
    <property type="entry name" value="MogA_MoaB"/>
    <property type="match status" value="1"/>
</dbReference>
<dbReference type="EMBL" id="CH964239">
    <property type="protein sequence ID" value="EDW82690.1"/>
    <property type="molecule type" value="Genomic_DNA"/>
</dbReference>
<keyword evidence="7 14" id="KW-0479">Metal-binding</keyword>
<dbReference type="GO" id="GO:0098970">
    <property type="term" value="P:postsynaptic neurotransmitter receptor diffusion trapping"/>
    <property type="evidence" value="ECO:0007669"/>
    <property type="project" value="TreeGrafter"/>
</dbReference>
<dbReference type="PROSITE" id="PS01079">
    <property type="entry name" value="MOCF_BIOSYNTHESIS_2"/>
    <property type="match status" value="1"/>
</dbReference>
<dbReference type="Pfam" id="PF03453">
    <property type="entry name" value="MoeA_N"/>
    <property type="match status" value="1"/>
</dbReference>
<comment type="pathway">
    <text evidence="2 14">Cofactor biosynthesis; molybdopterin biosynthesis.</text>
</comment>
<dbReference type="InterPro" id="IPR036135">
    <property type="entry name" value="MoeA_linker/N_sf"/>
</dbReference>
<dbReference type="GO" id="GO:0072579">
    <property type="term" value="P:glycine receptor clustering"/>
    <property type="evidence" value="ECO:0007669"/>
    <property type="project" value="TreeGrafter"/>
</dbReference>
<dbReference type="InterPro" id="IPR036425">
    <property type="entry name" value="MoaB/Mog-like_dom_sf"/>
</dbReference>
<evidence type="ECO:0000256" key="2">
    <source>
        <dbReference type="ARBA" id="ARBA00005046"/>
    </source>
</evidence>
<dbReference type="GO" id="GO:0030425">
    <property type="term" value="C:dendrite"/>
    <property type="evidence" value="ECO:0007669"/>
    <property type="project" value="TreeGrafter"/>
</dbReference>
<keyword evidence="10 14" id="KW-0460">Magnesium</keyword>
<dbReference type="GO" id="GO:0061598">
    <property type="term" value="F:molybdopterin adenylyltransferase activity"/>
    <property type="evidence" value="ECO:0007669"/>
    <property type="project" value="UniProtKB-UniRule"/>
</dbReference>
<dbReference type="eggNOG" id="KOG2371">
    <property type="taxonomic scope" value="Eukaryota"/>
</dbReference>
<dbReference type="Proteomes" id="UP000007798">
    <property type="component" value="Unassembled WGS sequence"/>
</dbReference>
<evidence type="ECO:0000256" key="1">
    <source>
        <dbReference type="ARBA" id="ARBA00001946"/>
    </source>
</evidence>
<dbReference type="PROSITE" id="PS01078">
    <property type="entry name" value="MOCF_BIOSYNTHESIS_1"/>
    <property type="match status" value="1"/>
</dbReference>